<name>F2G9P2_ALTMD</name>
<organism evidence="1 2">
    <name type="scientific">Alteromonas mediterranea (strain DSM 17117 / CIP 110805 / LMG 28347 / Deep ecotype)</name>
    <dbReference type="NCBI Taxonomy" id="1774373"/>
    <lineage>
        <taxon>Bacteria</taxon>
        <taxon>Pseudomonadati</taxon>
        <taxon>Pseudomonadota</taxon>
        <taxon>Gammaproteobacteria</taxon>
        <taxon>Alteromonadales</taxon>
        <taxon>Alteromonadaceae</taxon>
        <taxon>Alteromonas/Salinimonas group</taxon>
        <taxon>Alteromonas</taxon>
    </lineage>
</organism>
<dbReference type="Proteomes" id="UP000001870">
    <property type="component" value="Chromosome"/>
</dbReference>
<reference evidence="1 2" key="1">
    <citation type="journal article" date="2008" name="ISME J.">
        <title>Comparative genomics of two ecotypes of the marine planktonic copiotroph Alteromonas macleodii suggests alternative lifestyles associated with different kinds of particulate organic matter.</title>
        <authorList>
            <person name="Ivars-Martinez E."/>
            <person name="Martin-Cuadrado A.B."/>
            <person name="D'Auria G."/>
            <person name="Mira A."/>
            <person name="Ferriera S."/>
            <person name="Johnson J."/>
            <person name="Friedman R."/>
            <person name="Rodriguez-Valera F."/>
        </authorList>
    </citation>
    <scope>NUCLEOTIDE SEQUENCE [LARGE SCALE GENOMIC DNA]</scope>
    <source>
        <strain evidence="2">DSM 17117 / CIP 110805 / LMG 28347 / Deep ecotype</strain>
    </source>
</reference>
<protein>
    <submittedName>
        <fullName evidence="1">Uncharacterized protein</fullName>
    </submittedName>
</protein>
<dbReference type="EMBL" id="CP001103">
    <property type="protein sequence ID" value="AEA98862.1"/>
    <property type="molecule type" value="Genomic_DNA"/>
</dbReference>
<dbReference type="HOGENOM" id="CLU_3076059_0_0_6"/>
<dbReference type="AlphaFoldDB" id="F2G9P2"/>
<evidence type="ECO:0000313" key="1">
    <source>
        <dbReference type="EMBL" id="AEA98862.1"/>
    </source>
</evidence>
<gene>
    <name evidence="1" type="ordered locus">MADE_1013640</name>
</gene>
<sequence>MVQVHQEQAVRKENAKPLPTKIYQFLSKRHSSTICPLQESLQFRVPLHGQEQ</sequence>
<reference evidence="1 2" key="2">
    <citation type="journal article" date="2015" name="Antonie Van Leeuwenhoek">
        <title>Ecophysiological diversity of a novel member of the genus Alteromonas, and description of Alteromonas mediterranea sp. nov.</title>
        <authorList>
            <person name="Ivanova E.P."/>
            <person name="Lopez-Perez M."/>
            <person name="Zabalos M."/>
            <person name="Nguyen S.H."/>
            <person name="Webb H.K."/>
            <person name="Ryan J."/>
            <person name="Lagutin K."/>
            <person name="Vyssotski M."/>
            <person name="Crawford R.J."/>
            <person name="Rodriguez-Valera F."/>
        </authorList>
    </citation>
    <scope>NUCLEOTIDE SEQUENCE [LARGE SCALE GENOMIC DNA]</scope>
    <source>
        <strain evidence="2">DSM 17117 / CIP 110805 / LMG 28347 / Deep ecotype</strain>
    </source>
</reference>
<accession>F2G9P2</accession>
<proteinExistence type="predicted"/>
<keyword evidence="2" id="KW-1185">Reference proteome</keyword>
<evidence type="ECO:0000313" key="2">
    <source>
        <dbReference type="Proteomes" id="UP000001870"/>
    </source>
</evidence>
<dbReference type="KEGG" id="amc:MADE_1013640"/>